<dbReference type="EMBL" id="SMTL01000001">
    <property type="protein sequence ID" value="TDK39183.1"/>
    <property type="molecule type" value="Genomic_DNA"/>
</dbReference>
<evidence type="ECO:0000313" key="3">
    <source>
        <dbReference type="Proteomes" id="UP000295238"/>
    </source>
</evidence>
<feature type="domain" description="Lysozyme inhibitor LprI-like N-terminal" evidence="1">
    <location>
        <begin position="26"/>
        <end position="125"/>
    </location>
</feature>
<evidence type="ECO:0000313" key="2">
    <source>
        <dbReference type="EMBL" id="TDK39183.1"/>
    </source>
</evidence>
<comment type="caution">
    <text evidence="2">The sequence shown here is derived from an EMBL/GenBank/DDBJ whole genome shotgun (WGS) entry which is preliminary data.</text>
</comment>
<protein>
    <submittedName>
        <fullName evidence="2">DUF1311 domain-containing protein</fullName>
    </submittedName>
</protein>
<dbReference type="InterPro" id="IPR009739">
    <property type="entry name" value="LprI-like_N"/>
</dbReference>
<dbReference type="PANTHER" id="PTHR39176">
    <property type="entry name" value="PERIPLASMIC PROTEIN-RELATED"/>
    <property type="match status" value="1"/>
</dbReference>
<accession>A0A4R5UMR9</accession>
<dbReference type="AlphaFoldDB" id="A0A4R5UMR9"/>
<organism evidence="2 3">
    <name type="scientific">Rhizobium deserti</name>
    <dbReference type="NCBI Taxonomy" id="2547961"/>
    <lineage>
        <taxon>Bacteria</taxon>
        <taxon>Pseudomonadati</taxon>
        <taxon>Pseudomonadota</taxon>
        <taxon>Alphaproteobacteria</taxon>
        <taxon>Hyphomicrobiales</taxon>
        <taxon>Rhizobiaceae</taxon>
        <taxon>Rhizobium/Agrobacterium group</taxon>
        <taxon>Rhizobium</taxon>
    </lineage>
</organism>
<gene>
    <name evidence="2" type="ORF">E2F50_03395</name>
</gene>
<evidence type="ECO:0000259" key="1">
    <source>
        <dbReference type="Pfam" id="PF07007"/>
    </source>
</evidence>
<keyword evidence="3" id="KW-1185">Reference proteome</keyword>
<dbReference type="OrthoDB" id="7340239at2"/>
<dbReference type="PANTHER" id="PTHR39176:SF1">
    <property type="entry name" value="PERIPLASMIC PROTEIN"/>
    <property type="match status" value="1"/>
</dbReference>
<dbReference type="Gene3D" id="1.20.1270.180">
    <property type="match status" value="1"/>
</dbReference>
<dbReference type="Pfam" id="PF07007">
    <property type="entry name" value="LprI"/>
    <property type="match status" value="1"/>
</dbReference>
<reference evidence="2 3" key="1">
    <citation type="submission" date="2019-03" db="EMBL/GenBank/DDBJ databases">
        <title>Rhizobium sp. nov., an bacterium isolated from biocrust in Mu Us Desert.</title>
        <authorList>
            <person name="Lixiong L."/>
        </authorList>
    </citation>
    <scope>NUCLEOTIDE SEQUENCE [LARGE SCALE GENOMIC DNA]</scope>
    <source>
        <strain evidence="2 3">SPY-1</strain>
    </source>
</reference>
<name>A0A4R5UMR9_9HYPH</name>
<dbReference type="Proteomes" id="UP000295238">
    <property type="component" value="Unassembled WGS sequence"/>
</dbReference>
<sequence length="135" mass="15086">MLLGLCGCVLLIDGPAPAQEPDVDCSKAETQVEMTYCSEQEFNEADKRLNTQYQRVRKAMKTWDADADLPASEGADAALVRAQRAWIAYRDAQCEFYGFQGHGGSIEPQLIYDCQRDLTVKRTTEIKEQADAMSN</sequence>
<dbReference type="RefSeq" id="WP_133314632.1">
    <property type="nucleotide sequence ID" value="NZ_SMTL01000001.1"/>
</dbReference>
<proteinExistence type="predicted"/>